<evidence type="ECO:0000313" key="2">
    <source>
        <dbReference type="EMBL" id="RZC51492.1"/>
    </source>
</evidence>
<protein>
    <recommendedName>
        <fullName evidence="4">Acid phosphatase</fullName>
    </recommendedName>
</protein>
<keyword evidence="3" id="KW-1185">Reference proteome</keyword>
<sequence>MGRTWVFDVDETSLFNLPYFAKHGFGAEIFNPTLFYEWVDSAKGPALPATLMLYRKVISLGFKVVFLTGRTEAHRKGTEANLKWAGYPTWERLILRGASDSKSTAIAYKSNERKKLEEKYGYRIHGNIGDEWSDIIGTNIGNRTFKLPDPMYYVG</sequence>
<keyword evidence="1" id="KW-0732">Signal</keyword>
<dbReference type="Gramene" id="RZC51492">
    <property type="protein sequence ID" value="RZC51492"/>
    <property type="gene ID" value="C5167_019909"/>
</dbReference>
<dbReference type="InterPro" id="IPR005519">
    <property type="entry name" value="Acid_phosphat_B-like"/>
</dbReference>
<evidence type="ECO:0000256" key="1">
    <source>
        <dbReference type="ARBA" id="ARBA00022729"/>
    </source>
</evidence>
<gene>
    <name evidence="2" type="ORF">C5167_019909</name>
</gene>
<evidence type="ECO:0008006" key="4">
    <source>
        <dbReference type="Google" id="ProtNLM"/>
    </source>
</evidence>
<dbReference type="AlphaFoldDB" id="A0A4Y7IUW7"/>
<dbReference type="EMBL" id="CM010716">
    <property type="protein sequence ID" value="RZC51492.1"/>
    <property type="molecule type" value="Genomic_DNA"/>
</dbReference>
<dbReference type="PANTHER" id="PTHR31284">
    <property type="entry name" value="ACID PHOSPHATASE-LIKE PROTEIN"/>
    <property type="match status" value="1"/>
</dbReference>
<proteinExistence type="predicted"/>
<dbReference type="Pfam" id="PF03767">
    <property type="entry name" value="Acid_phosphat_B"/>
    <property type="match status" value="1"/>
</dbReference>
<accession>A0A4Y7IUW7</accession>
<organism evidence="2 3">
    <name type="scientific">Papaver somniferum</name>
    <name type="common">Opium poppy</name>
    <dbReference type="NCBI Taxonomy" id="3469"/>
    <lineage>
        <taxon>Eukaryota</taxon>
        <taxon>Viridiplantae</taxon>
        <taxon>Streptophyta</taxon>
        <taxon>Embryophyta</taxon>
        <taxon>Tracheophyta</taxon>
        <taxon>Spermatophyta</taxon>
        <taxon>Magnoliopsida</taxon>
        <taxon>Ranunculales</taxon>
        <taxon>Papaveraceae</taxon>
        <taxon>Papaveroideae</taxon>
        <taxon>Papaver</taxon>
    </lineage>
</organism>
<reference evidence="2 3" key="1">
    <citation type="journal article" date="2018" name="Science">
        <title>The opium poppy genome and morphinan production.</title>
        <authorList>
            <person name="Guo L."/>
            <person name="Winzer T."/>
            <person name="Yang X."/>
            <person name="Li Y."/>
            <person name="Ning Z."/>
            <person name="He Z."/>
            <person name="Teodor R."/>
            <person name="Lu Y."/>
            <person name="Bowser T.A."/>
            <person name="Graham I.A."/>
            <person name="Ye K."/>
        </authorList>
    </citation>
    <scope>NUCLEOTIDE SEQUENCE [LARGE SCALE GENOMIC DNA]</scope>
    <source>
        <strain evidence="3">cv. HN1</strain>
        <tissue evidence="2">Leaves</tissue>
    </source>
</reference>
<dbReference type="Gene3D" id="3.40.50.1000">
    <property type="entry name" value="HAD superfamily/HAD-like"/>
    <property type="match status" value="1"/>
</dbReference>
<dbReference type="InterPro" id="IPR023214">
    <property type="entry name" value="HAD_sf"/>
</dbReference>
<dbReference type="PANTHER" id="PTHR31284:SF19">
    <property type="entry name" value="VEGETATIVE STORAGE PROTEIN 1-RELATED"/>
    <property type="match status" value="1"/>
</dbReference>
<dbReference type="OMA" id="FMEWLIA"/>
<evidence type="ECO:0000313" key="3">
    <source>
        <dbReference type="Proteomes" id="UP000316621"/>
    </source>
</evidence>
<dbReference type="InterPro" id="IPR036412">
    <property type="entry name" value="HAD-like_sf"/>
</dbReference>
<name>A0A4Y7IUW7_PAPSO</name>
<dbReference type="Proteomes" id="UP000316621">
    <property type="component" value="Chromosome 2"/>
</dbReference>
<dbReference type="SUPFAM" id="SSF56784">
    <property type="entry name" value="HAD-like"/>
    <property type="match status" value="1"/>
</dbReference>